<accession>A0A4Y2HT88</accession>
<evidence type="ECO:0000313" key="2">
    <source>
        <dbReference type="EMBL" id="GBM68458.1"/>
    </source>
</evidence>
<keyword evidence="3" id="KW-1185">Reference proteome</keyword>
<dbReference type="EMBL" id="BGPR01002143">
    <property type="protein sequence ID" value="GBM68458.1"/>
    <property type="molecule type" value="Genomic_DNA"/>
</dbReference>
<organism evidence="2 3">
    <name type="scientific">Araneus ventricosus</name>
    <name type="common">Orbweaver spider</name>
    <name type="synonym">Epeira ventricosa</name>
    <dbReference type="NCBI Taxonomy" id="182803"/>
    <lineage>
        <taxon>Eukaryota</taxon>
        <taxon>Metazoa</taxon>
        <taxon>Ecdysozoa</taxon>
        <taxon>Arthropoda</taxon>
        <taxon>Chelicerata</taxon>
        <taxon>Arachnida</taxon>
        <taxon>Araneae</taxon>
        <taxon>Araneomorphae</taxon>
        <taxon>Entelegynae</taxon>
        <taxon>Araneoidea</taxon>
        <taxon>Araneidae</taxon>
        <taxon>Araneus</taxon>
    </lineage>
</organism>
<feature type="transmembrane region" description="Helical" evidence="1">
    <location>
        <begin position="6"/>
        <end position="23"/>
    </location>
</feature>
<keyword evidence="1" id="KW-0472">Membrane</keyword>
<gene>
    <name evidence="2" type="ORF">AVEN_5177_1</name>
</gene>
<evidence type="ECO:0000256" key="1">
    <source>
        <dbReference type="SAM" id="Phobius"/>
    </source>
</evidence>
<protein>
    <submittedName>
        <fullName evidence="2">Uncharacterized protein</fullName>
    </submittedName>
</protein>
<dbReference type="AlphaFoldDB" id="A0A4Y2HT88"/>
<name>A0A4Y2HT88_ARAVE</name>
<sequence length="71" mass="8114">METGRHFVSYIAVAVFILLYEYSNARPTMDSLFGDYVYSGAIYPISGAVPKKIHSHRQSKSQRFYLTSLFS</sequence>
<keyword evidence="1" id="KW-0812">Transmembrane</keyword>
<keyword evidence="1" id="KW-1133">Transmembrane helix</keyword>
<reference evidence="2 3" key="1">
    <citation type="journal article" date="2019" name="Sci. Rep.">
        <title>Orb-weaving spider Araneus ventricosus genome elucidates the spidroin gene catalogue.</title>
        <authorList>
            <person name="Kono N."/>
            <person name="Nakamura H."/>
            <person name="Ohtoshi R."/>
            <person name="Moran D.A.P."/>
            <person name="Shinohara A."/>
            <person name="Yoshida Y."/>
            <person name="Fujiwara M."/>
            <person name="Mori M."/>
            <person name="Tomita M."/>
            <person name="Arakawa K."/>
        </authorList>
    </citation>
    <scope>NUCLEOTIDE SEQUENCE [LARGE SCALE GENOMIC DNA]</scope>
</reference>
<proteinExistence type="predicted"/>
<comment type="caution">
    <text evidence="2">The sequence shown here is derived from an EMBL/GenBank/DDBJ whole genome shotgun (WGS) entry which is preliminary data.</text>
</comment>
<dbReference type="Proteomes" id="UP000499080">
    <property type="component" value="Unassembled WGS sequence"/>
</dbReference>
<evidence type="ECO:0000313" key="3">
    <source>
        <dbReference type="Proteomes" id="UP000499080"/>
    </source>
</evidence>